<name>A0AAU9IWK3_9CILI</name>
<accession>A0AAU9IWK3</accession>
<organism evidence="8 9">
    <name type="scientific">Blepharisma stoltei</name>
    <dbReference type="NCBI Taxonomy" id="1481888"/>
    <lineage>
        <taxon>Eukaryota</taxon>
        <taxon>Sar</taxon>
        <taxon>Alveolata</taxon>
        <taxon>Ciliophora</taxon>
        <taxon>Postciliodesmatophora</taxon>
        <taxon>Heterotrichea</taxon>
        <taxon>Heterotrichida</taxon>
        <taxon>Blepharismidae</taxon>
        <taxon>Blepharisma</taxon>
    </lineage>
</organism>
<dbReference type="SMART" id="SM00220">
    <property type="entry name" value="S_TKc"/>
    <property type="match status" value="1"/>
</dbReference>
<proteinExistence type="inferred from homology"/>
<dbReference type="InterPro" id="IPR050339">
    <property type="entry name" value="CC_SR_Kinase"/>
</dbReference>
<comment type="caution">
    <text evidence="8">The sequence shown here is derived from an EMBL/GenBank/DDBJ whole genome shotgun (WGS) entry which is preliminary data.</text>
</comment>
<keyword evidence="9" id="KW-1185">Reference proteome</keyword>
<evidence type="ECO:0000313" key="9">
    <source>
        <dbReference type="Proteomes" id="UP001162131"/>
    </source>
</evidence>
<dbReference type="AlphaFoldDB" id="A0AAU9IWK3"/>
<dbReference type="EMBL" id="CAJZBQ010000015">
    <property type="protein sequence ID" value="CAG9316075.1"/>
    <property type="molecule type" value="Genomic_DNA"/>
</dbReference>
<dbReference type="PROSITE" id="PS00108">
    <property type="entry name" value="PROTEIN_KINASE_ST"/>
    <property type="match status" value="1"/>
</dbReference>
<protein>
    <recommendedName>
        <fullName evidence="7">Protein kinase domain-containing protein</fullName>
    </recommendedName>
</protein>
<dbReference type="GO" id="GO:0005737">
    <property type="term" value="C:cytoplasm"/>
    <property type="evidence" value="ECO:0007669"/>
    <property type="project" value="TreeGrafter"/>
</dbReference>
<evidence type="ECO:0000256" key="4">
    <source>
        <dbReference type="ARBA" id="ARBA00022840"/>
    </source>
</evidence>
<keyword evidence="4" id="KW-0067">ATP-binding</keyword>
<dbReference type="GO" id="GO:0005524">
    <property type="term" value="F:ATP binding"/>
    <property type="evidence" value="ECO:0007669"/>
    <property type="project" value="UniProtKB-KW"/>
</dbReference>
<dbReference type="Gene3D" id="1.10.510.10">
    <property type="entry name" value="Transferase(Phosphotransferase) domain 1"/>
    <property type="match status" value="1"/>
</dbReference>
<sequence length="187" mass="21732">MNPDRDYFCSYEKVDNLDDNNRRSLLVSVMFTQYRPGSAYPQFAAAKIFTRRNESNEAEVNFLRQAGNCHPNVVKFYYDVDLSDQSYAIFMELCNKGSLAGIIYNNRHDPTTWTKDETLSMFIIITEAFTSLHSASIAHRDVKPHNIFVNQHNEIRIGDFGESKVRIENKLLHLGRLNTCPHFWKEC</sequence>
<dbReference type="PANTHER" id="PTHR11042">
    <property type="entry name" value="EUKARYOTIC TRANSLATION INITIATION FACTOR 2-ALPHA KINASE EIF2-ALPHA KINASE -RELATED"/>
    <property type="match status" value="1"/>
</dbReference>
<dbReference type="GO" id="GO:0017148">
    <property type="term" value="P:negative regulation of translation"/>
    <property type="evidence" value="ECO:0007669"/>
    <property type="project" value="UniProtKB-KW"/>
</dbReference>
<evidence type="ECO:0000256" key="5">
    <source>
        <dbReference type="ARBA" id="ARBA00023193"/>
    </source>
</evidence>
<dbReference type="SUPFAM" id="SSF56112">
    <property type="entry name" value="Protein kinase-like (PK-like)"/>
    <property type="match status" value="1"/>
</dbReference>
<dbReference type="InterPro" id="IPR000719">
    <property type="entry name" value="Prot_kinase_dom"/>
</dbReference>
<keyword evidence="1" id="KW-0808">Transferase</keyword>
<dbReference type="InterPro" id="IPR008271">
    <property type="entry name" value="Ser/Thr_kinase_AS"/>
</dbReference>
<dbReference type="Proteomes" id="UP001162131">
    <property type="component" value="Unassembled WGS sequence"/>
</dbReference>
<reference evidence="8" key="1">
    <citation type="submission" date="2021-09" db="EMBL/GenBank/DDBJ databases">
        <authorList>
            <consortium name="AG Swart"/>
            <person name="Singh M."/>
            <person name="Singh A."/>
            <person name="Seah K."/>
            <person name="Emmerich C."/>
        </authorList>
    </citation>
    <scope>NUCLEOTIDE SEQUENCE</scope>
    <source>
        <strain evidence="8">ATCC30299</strain>
    </source>
</reference>
<keyword evidence="3" id="KW-0418">Kinase</keyword>
<evidence type="ECO:0000259" key="7">
    <source>
        <dbReference type="PROSITE" id="PS50011"/>
    </source>
</evidence>
<evidence type="ECO:0000256" key="6">
    <source>
        <dbReference type="ARBA" id="ARBA00037982"/>
    </source>
</evidence>
<keyword evidence="5" id="KW-0652">Protein synthesis inhibitor</keyword>
<evidence type="ECO:0000256" key="3">
    <source>
        <dbReference type="ARBA" id="ARBA00022777"/>
    </source>
</evidence>
<dbReference type="GO" id="GO:0005634">
    <property type="term" value="C:nucleus"/>
    <property type="evidence" value="ECO:0007669"/>
    <property type="project" value="TreeGrafter"/>
</dbReference>
<dbReference type="GO" id="GO:0004672">
    <property type="term" value="F:protein kinase activity"/>
    <property type="evidence" value="ECO:0007669"/>
    <property type="project" value="InterPro"/>
</dbReference>
<dbReference type="CDD" id="cd00180">
    <property type="entry name" value="PKc"/>
    <property type="match status" value="1"/>
</dbReference>
<feature type="domain" description="Protein kinase" evidence="7">
    <location>
        <begin position="11"/>
        <end position="187"/>
    </location>
</feature>
<evidence type="ECO:0000256" key="1">
    <source>
        <dbReference type="ARBA" id="ARBA00022679"/>
    </source>
</evidence>
<dbReference type="Pfam" id="PF00069">
    <property type="entry name" value="Pkinase"/>
    <property type="match status" value="1"/>
</dbReference>
<dbReference type="PROSITE" id="PS50011">
    <property type="entry name" value="PROTEIN_KINASE_DOM"/>
    <property type="match status" value="1"/>
</dbReference>
<keyword evidence="2" id="KW-0547">Nucleotide-binding</keyword>
<evidence type="ECO:0000256" key="2">
    <source>
        <dbReference type="ARBA" id="ARBA00022741"/>
    </source>
</evidence>
<gene>
    <name evidence="8" type="ORF">BSTOLATCC_MIC15518</name>
</gene>
<dbReference type="InterPro" id="IPR011009">
    <property type="entry name" value="Kinase-like_dom_sf"/>
</dbReference>
<comment type="similarity">
    <text evidence="6">Belongs to the protein kinase superfamily. Ser/Thr protein kinase family. GCN2 subfamily.</text>
</comment>
<evidence type="ECO:0000313" key="8">
    <source>
        <dbReference type="EMBL" id="CAG9316075.1"/>
    </source>
</evidence>